<dbReference type="Pfam" id="PF12833">
    <property type="entry name" value="HTH_18"/>
    <property type="match status" value="1"/>
</dbReference>
<dbReference type="PRINTS" id="PR00032">
    <property type="entry name" value="HTHARAC"/>
</dbReference>
<dbReference type="PROSITE" id="PS01124">
    <property type="entry name" value="HTH_ARAC_FAMILY_2"/>
    <property type="match status" value="1"/>
</dbReference>
<evidence type="ECO:0000313" key="6">
    <source>
        <dbReference type="Proteomes" id="UP000321299"/>
    </source>
</evidence>
<dbReference type="GO" id="GO:0003700">
    <property type="term" value="F:DNA-binding transcription factor activity"/>
    <property type="evidence" value="ECO:0007669"/>
    <property type="project" value="InterPro"/>
</dbReference>
<dbReference type="InterPro" id="IPR050959">
    <property type="entry name" value="MarA-like"/>
</dbReference>
<dbReference type="AlphaFoldDB" id="A0A5B9ARF1"/>
<dbReference type="SUPFAM" id="SSF55136">
    <property type="entry name" value="Probable bacterial effector-binding domain"/>
    <property type="match status" value="1"/>
</dbReference>
<accession>A0A5B9ARF1</accession>
<keyword evidence="2" id="KW-0238">DNA-binding</keyword>
<dbReference type="EMBL" id="CP042619">
    <property type="protein sequence ID" value="QED76441.1"/>
    <property type="molecule type" value="Genomic_DNA"/>
</dbReference>
<evidence type="ECO:0000256" key="1">
    <source>
        <dbReference type="ARBA" id="ARBA00023015"/>
    </source>
</evidence>
<dbReference type="PANTHER" id="PTHR47504">
    <property type="entry name" value="RIGHT ORIGIN-BINDING PROTEIN"/>
    <property type="match status" value="1"/>
</dbReference>
<dbReference type="SMART" id="SM00342">
    <property type="entry name" value="HTH_ARAC"/>
    <property type="match status" value="1"/>
</dbReference>
<dbReference type="InterPro" id="IPR011256">
    <property type="entry name" value="Reg_factor_effector_dom_sf"/>
</dbReference>
<dbReference type="Gene3D" id="3.20.80.10">
    <property type="entry name" value="Regulatory factor, effector binding domain"/>
    <property type="match status" value="1"/>
</dbReference>
<dbReference type="SUPFAM" id="SSF46689">
    <property type="entry name" value="Homeodomain-like"/>
    <property type="match status" value="2"/>
</dbReference>
<reference evidence="5 6" key="1">
    <citation type="submission" date="2019-08" db="EMBL/GenBank/DDBJ databases">
        <title>Plasmid- and chromosome-located mcr-3 in mcr-1-positive Escherichia coli from diseased swine, Taiwan.</title>
        <authorList>
            <person name="Hsu C.-Y."/>
            <person name="Huang W.-C."/>
            <person name="Lauderdale T.-L."/>
        </authorList>
    </citation>
    <scope>NUCLEOTIDE SEQUENCE [LARGE SCALE GENOMIC DNA]</scope>
    <source>
        <strain evidence="5 6">NCYU-26-73</strain>
        <plasmid evidence="6">pncyu-26-73-4</plasmid>
    </source>
</reference>
<dbReference type="InterPro" id="IPR020449">
    <property type="entry name" value="Tscrpt_reg_AraC-type_HTH"/>
</dbReference>
<protein>
    <submittedName>
        <fullName evidence="5">Helix-turn-helix domain-containing protein</fullName>
    </submittedName>
</protein>
<dbReference type="InterPro" id="IPR018060">
    <property type="entry name" value="HTH_AraC"/>
</dbReference>
<dbReference type="InterPro" id="IPR009057">
    <property type="entry name" value="Homeodomain-like_sf"/>
</dbReference>
<gene>
    <name evidence="5" type="ORF">FTV93_28425</name>
</gene>
<evidence type="ECO:0000256" key="2">
    <source>
        <dbReference type="ARBA" id="ARBA00023125"/>
    </source>
</evidence>
<dbReference type="Gene3D" id="1.10.10.60">
    <property type="entry name" value="Homeodomain-like"/>
    <property type="match status" value="2"/>
</dbReference>
<feature type="domain" description="HTH araC/xylS-type" evidence="4">
    <location>
        <begin position="7"/>
        <end position="105"/>
    </location>
</feature>
<sequence>MKKMTMKAIVEWIEENVSSGISIDDIVRYSGYSRRHIHEIFKEYINMSPGQYIRHRRLSKAAIRLRLTSQSATDIAHQLSFDSQQSFTREFKKLFGVSPREYRNRENWSLNNLKPPFDFNLQDLPELRLVELQEMEFVGYEVNYSEFISDKPVDMNPLRMDAIIRNLNHYKEDVYLLSSFEPKRKNDNKLDVTTFIGIKAQEGKQSRMARSQISPPGVYASFTFLGNWEGYSSFSRRIYMEMLSRHSLKRKRGVDIECFKFIDDSSTTEDYVFEVDYYIPVTY</sequence>
<evidence type="ECO:0000313" key="5">
    <source>
        <dbReference type="EMBL" id="QED76441.1"/>
    </source>
</evidence>
<dbReference type="InterPro" id="IPR029441">
    <property type="entry name" value="Cass2"/>
</dbReference>
<dbReference type="Pfam" id="PF14526">
    <property type="entry name" value="Cass2"/>
    <property type="match status" value="1"/>
</dbReference>
<evidence type="ECO:0000256" key="3">
    <source>
        <dbReference type="ARBA" id="ARBA00023163"/>
    </source>
</evidence>
<keyword evidence="5" id="KW-0614">Plasmid</keyword>
<dbReference type="Proteomes" id="UP000321299">
    <property type="component" value="Plasmid pNCYU-26-73-4"/>
</dbReference>
<keyword evidence="1" id="KW-0805">Transcription regulation</keyword>
<name>A0A5B9ARF1_ECOLX</name>
<dbReference type="GO" id="GO:0043565">
    <property type="term" value="F:sequence-specific DNA binding"/>
    <property type="evidence" value="ECO:0007669"/>
    <property type="project" value="InterPro"/>
</dbReference>
<dbReference type="PANTHER" id="PTHR47504:SF3">
    <property type="entry name" value="HTH-TYPE TRANSCRIPTIONAL REGULATOR YKGA-RELATED"/>
    <property type="match status" value="1"/>
</dbReference>
<organism evidence="5 6">
    <name type="scientific">Escherichia coli</name>
    <dbReference type="NCBI Taxonomy" id="562"/>
    <lineage>
        <taxon>Bacteria</taxon>
        <taxon>Pseudomonadati</taxon>
        <taxon>Pseudomonadota</taxon>
        <taxon>Gammaproteobacteria</taxon>
        <taxon>Enterobacterales</taxon>
        <taxon>Enterobacteriaceae</taxon>
        <taxon>Escherichia</taxon>
    </lineage>
</organism>
<evidence type="ECO:0000259" key="4">
    <source>
        <dbReference type="PROSITE" id="PS01124"/>
    </source>
</evidence>
<dbReference type="RefSeq" id="WP_096252095.1">
    <property type="nucleotide sequence ID" value="NZ_JAJASF010000045.1"/>
</dbReference>
<geneLocation type="plasmid" evidence="6">
    <name>pncyu-26-73-4</name>
</geneLocation>
<reference evidence="5 6" key="2">
    <citation type="submission" date="2019-08" db="EMBL/GenBank/DDBJ databases">
        <authorList>
            <person name="Chen F.-J."/>
            <person name="Wu H.-C."/>
            <person name="Liao Y.-C."/>
            <person name="Kuo S.-C."/>
        </authorList>
    </citation>
    <scope>NUCLEOTIDE SEQUENCE [LARGE SCALE GENOMIC DNA]</scope>
    <source>
        <strain evidence="5 6">NCYU-26-73</strain>
        <plasmid evidence="6">pncyu-26-73-4</plasmid>
    </source>
</reference>
<proteinExistence type="predicted"/>
<keyword evidence="3" id="KW-0804">Transcription</keyword>